<comment type="caution">
    <text evidence="12">The sequence shown here is derived from an EMBL/GenBank/DDBJ whole genome shotgun (WGS) entry which is preliminary data.</text>
</comment>
<evidence type="ECO:0000256" key="2">
    <source>
        <dbReference type="ARBA" id="ARBA00004370"/>
    </source>
</evidence>
<feature type="transmembrane region" description="Helical" evidence="10">
    <location>
        <begin position="231"/>
        <end position="252"/>
    </location>
</feature>
<feature type="transmembrane region" description="Helical" evidence="10">
    <location>
        <begin position="366"/>
        <end position="386"/>
    </location>
</feature>
<dbReference type="EMBL" id="MTYJ01000042">
    <property type="protein sequence ID" value="OQV19183.1"/>
    <property type="molecule type" value="Genomic_DNA"/>
</dbReference>
<evidence type="ECO:0000256" key="1">
    <source>
        <dbReference type="ARBA" id="ARBA00004100"/>
    </source>
</evidence>
<dbReference type="Proteomes" id="UP000192578">
    <property type="component" value="Unassembled WGS sequence"/>
</dbReference>
<evidence type="ECO:0000256" key="5">
    <source>
        <dbReference type="ARBA" id="ARBA00022989"/>
    </source>
</evidence>
<feature type="transmembrane region" description="Helical" evidence="10">
    <location>
        <begin position="94"/>
        <end position="113"/>
    </location>
</feature>
<evidence type="ECO:0000256" key="3">
    <source>
        <dbReference type="ARBA" id="ARBA00018873"/>
    </source>
</evidence>
<keyword evidence="8 12" id="KW-0675">Receptor</keyword>
<evidence type="ECO:0000256" key="7">
    <source>
        <dbReference type="ARBA" id="ARBA00032251"/>
    </source>
</evidence>
<evidence type="ECO:0000313" key="12">
    <source>
        <dbReference type="EMBL" id="OQV19183.1"/>
    </source>
</evidence>
<evidence type="ECO:0000313" key="13">
    <source>
        <dbReference type="Proteomes" id="UP000192578"/>
    </source>
</evidence>
<dbReference type="SMART" id="SM01381">
    <property type="entry name" value="7TM_GPCR_Srsx"/>
    <property type="match status" value="1"/>
</dbReference>
<feature type="transmembrane region" description="Helical" evidence="10">
    <location>
        <begin position="179"/>
        <end position="197"/>
    </location>
</feature>
<keyword evidence="4 8" id="KW-0812">Transmembrane</keyword>
<keyword evidence="8" id="KW-0297">G-protein coupled receptor</keyword>
<comment type="subcellular location">
    <subcellularLocation>
        <location evidence="2">Membrane</location>
    </subcellularLocation>
</comment>
<keyword evidence="13" id="KW-1185">Reference proteome</keyword>
<dbReference type="PRINTS" id="PR00237">
    <property type="entry name" value="GPCRRHODOPSN"/>
</dbReference>
<evidence type="ECO:0000256" key="8">
    <source>
        <dbReference type="RuleBase" id="RU000688"/>
    </source>
</evidence>
<gene>
    <name evidence="12" type="ORF">BV898_06820</name>
</gene>
<protein>
    <recommendedName>
        <fullName evidence="3">Thyrotropin-releasing hormone receptor</fullName>
    </recommendedName>
    <alternativeName>
        <fullName evidence="7">Thyroliberin receptor</fullName>
    </alternativeName>
</protein>
<organism evidence="12 13">
    <name type="scientific">Hypsibius exemplaris</name>
    <name type="common">Freshwater tardigrade</name>
    <dbReference type="NCBI Taxonomy" id="2072580"/>
    <lineage>
        <taxon>Eukaryota</taxon>
        <taxon>Metazoa</taxon>
        <taxon>Ecdysozoa</taxon>
        <taxon>Tardigrada</taxon>
        <taxon>Eutardigrada</taxon>
        <taxon>Parachela</taxon>
        <taxon>Hypsibioidea</taxon>
        <taxon>Hypsibiidae</taxon>
        <taxon>Hypsibius</taxon>
    </lineage>
</organism>
<comment type="similarity">
    <text evidence="8">Belongs to the G-protein coupled receptor 1 family.</text>
</comment>
<feature type="transmembrane region" description="Helical" evidence="10">
    <location>
        <begin position="55"/>
        <end position="82"/>
    </location>
</feature>
<reference evidence="13" key="1">
    <citation type="submission" date="2017-01" db="EMBL/GenBank/DDBJ databases">
        <title>Comparative genomics of anhydrobiosis in the tardigrade Hypsibius dujardini.</title>
        <authorList>
            <person name="Yoshida Y."/>
            <person name="Koutsovoulos G."/>
            <person name="Laetsch D."/>
            <person name="Stevens L."/>
            <person name="Kumar S."/>
            <person name="Horikawa D."/>
            <person name="Ishino K."/>
            <person name="Komine S."/>
            <person name="Tomita M."/>
            <person name="Blaxter M."/>
            <person name="Arakawa K."/>
        </authorList>
    </citation>
    <scope>NUCLEOTIDE SEQUENCE [LARGE SCALE GENOMIC DNA]</scope>
    <source>
        <strain evidence="13">Z151</strain>
    </source>
</reference>
<dbReference type="SUPFAM" id="SSF81321">
    <property type="entry name" value="Family A G protein-coupled receptor-like"/>
    <property type="match status" value="1"/>
</dbReference>
<dbReference type="PROSITE" id="PS00237">
    <property type="entry name" value="G_PROTEIN_RECEP_F1_1"/>
    <property type="match status" value="1"/>
</dbReference>
<keyword evidence="5 10" id="KW-1133">Transmembrane helix</keyword>
<dbReference type="GO" id="GO:0004997">
    <property type="term" value="F:thyrotropin-releasing hormone receptor activity"/>
    <property type="evidence" value="ECO:0007669"/>
    <property type="project" value="InterPro"/>
</dbReference>
<feature type="domain" description="G-protein coupled receptors family 1 profile" evidence="11">
    <location>
        <begin position="75"/>
        <end position="387"/>
    </location>
</feature>
<feature type="region of interest" description="Disordered" evidence="9">
    <location>
        <begin position="15"/>
        <end position="35"/>
    </location>
</feature>
<dbReference type="InterPro" id="IPR002120">
    <property type="entry name" value="TRH_rcpt_1"/>
</dbReference>
<dbReference type="Pfam" id="PF00001">
    <property type="entry name" value="7tm_1"/>
    <property type="match status" value="1"/>
</dbReference>
<keyword evidence="6 10" id="KW-0472">Membrane</keyword>
<dbReference type="Gene3D" id="1.20.1070.10">
    <property type="entry name" value="Rhodopsin 7-helix transmembrane proteins"/>
    <property type="match status" value="1"/>
</dbReference>
<dbReference type="InterPro" id="IPR017452">
    <property type="entry name" value="GPCR_Rhodpsn_7TM"/>
</dbReference>
<feature type="transmembrane region" description="Helical" evidence="10">
    <location>
        <begin position="331"/>
        <end position="354"/>
    </location>
</feature>
<dbReference type="OrthoDB" id="10036964at2759"/>
<keyword evidence="8" id="KW-0807">Transducer</keyword>
<comment type="function">
    <text evidence="1">Receptor for thyrotropin-releasing hormone (TRH). Upon ligand binding, this G-protein-coupled receptor triggers activation of the phosphatidylinositol (IP3)-calcium-protein kinase C (PKC) pathway.</text>
</comment>
<dbReference type="GO" id="GO:0016020">
    <property type="term" value="C:membrane"/>
    <property type="evidence" value="ECO:0007669"/>
    <property type="project" value="UniProtKB-SubCell"/>
</dbReference>
<dbReference type="PROSITE" id="PS50262">
    <property type="entry name" value="G_PROTEIN_RECEP_F1_2"/>
    <property type="match status" value="1"/>
</dbReference>
<dbReference type="AlphaFoldDB" id="A0A1W0WVL1"/>
<accession>A0A1W0WVL1</accession>
<sequence>MGFVTELPIVVATAEGPSDTSNNRSSELNMTDLLDSGTGGNNDTYYILEEADYPLAYRVVATFLHSLILILGVAGNIVLIAVANRTKSLQTPTYCYLVSLAYADLLVLLSAVPEAIVFHHVGRRWLFGQAVCSLFIFINFLGINAGSISILAFTVERYIAIVRSPLAAKLCTTDRTKKIIVLLWAASVLYCCPWLALTEVKPDEQFPDREQCDFRYSAKVYMGLFAMDFGLFYVVPLAVAVFVYTRITLVLYKSSHMFDPSPCGSICNPPRVTSPCTPKGHSTATTATLLSPNEDLARSIFRRSMRGSNHSRSGIPSPGLMACGNQSRVQVLPMLIVTVLLFALAWLPFRGLLIYNSLVDEPWLDIWYLLLAKTLIYLNSAINPFLYNAMSRRFRVAVRRMLSVNFRIRRRPRTKFSPVFLSTPISSGCHDRHRERYCDPNSLPPVYSSCHLGVRPSASGLSHSCTAQF</sequence>
<evidence type="ECO:0000256" key="10">
    <source>
        <dbReference type="SAM" id="Phobius"/>
    </source>
</evidence>
<dbReference type="InterPro" id="IPR000276">
    <property type="entry name" value="GPCR_Rhodpsn"/>
</dbReference>
<feature type="transmembrane region" description="Helical" evidence="10">
    <location>
        <begin position="125"/>
        <end position="153"/>
    </location>
</feature>
<name>A0A1W0WVL1_HYPEX</name>
<proteinExistence type="inferred from homology"/>
<dbReference type="PANTHER" id="PTHR46061:SF3">
    <property type="entry name" value="THYROTROPIN-RELEASING HORMONE RECEPTOR"/>
    <property type="match status" value="1"/>
</dbReference>
<feature type="compositionally biased region" description="Polar residues" evidence="9">
    <location>
        <begin position="18"/>
        <end position="29"/>
    </location>
</feature>
<evidence type="ECO:0000256" key="9">
    <source>
        <dbReference type="SAM" id="MobiDB-lite"/>
    </source>
</evidence>
<evidence type="ECO:0000256" key="4">
    <source>
        <dbReference type="ARBA" id="ARBA00022692"/>
    </source>
</evidence>
<evidence type="ECO:0000256" key="6">
    <source>
        <dbReference type="ARBA" id="ARBA00023136"/>
    </source>
</evidence>
<evidence type="ECO:0000259" key="11">
    <source>
        <dbReference type="PROSITE" id="PS50262"/>
    </source>
</evidence>
<dbReference type="PANTHER" id="PTHR46061">
    <property type="entry name" value="THYROTROPIN-RELEASING HORMONE RECEPTOR"/>
    <property type="match status" value="1"/>
</dbReference>